<feature type="region of interest" description="Disordered" evidence="4">
    <location>
        <begin position="564"/>
        <end position="641"/>
    </location>
</feature>
<proteinExistence type="predicted"/>
<dbReference type="InterPro" id="IPR004087">
    <property type="entry name" value="KH_dom"/>
</dbReference>
<dbReference type="CDD" id="cd00105">
    <property type="entry name" value="KH-I"/>
    <property type="match status" value="2"/>
</dbReference>
<name>A0AA36JD63_9DINO</name>
<evidence type="ECO:0000256" key="2">
    <source>
        <dbReference type="PROSITE-ProRule" id="PRU00117"/>
    </source>
</evidence>
<reference evidence="6" key="1">
    <citation type="submission" date="2023-08" db="EMBL/GenBank/DDBJ databases">
        <authorList>
            <person name="Chen Y."/>
            <person name="Shah S."/>
            <person name="Dougan E. K."/>
            <person name="Thang M."/>
            <person name="Chan C."/>
        </authorList>
    </citation>
    <scope>NUCLEOTIDE SEQUENCE</scope>
</reference>
<feature type="compositionally biased region" description="Acidic residues" evidence="4">
    <location>
        <begin position="262"/>
        <end position="303"/>
    </location>
</feature>
<dbReference type="PROSITE" id="PS50084">
    <property type="entry name" value="KH_TYPE_1"/>
    <property type="match status" value="3"/>
</dbReference>
<keyword evidence="7" id="KW-1185">Reference proteome</keyword>
<dbReference type="GO" id="GO:0003723">
    <property type="term" value="F:RNA binding"/>
    <property type="evidence" value="ECO:0007669"/>
    <property type="project" value="UniProtKB-UniRule"/>
</dbReference>
<evidence type="ECO:0000313" key="7">
    <source>
        <dbReference type="Proteomes" id="UP001178507"/>
    </source>
</evidence>
<feature type="domain" description="K Homology" evidence="5">
    <location>
        <begin position="396"/>
        <end position="464"/>
    </location>
</feature>
<dbReference type="Pfam" id="PF00013">
    <property type="entry name" value="KH_1"/>
    <property type="match status" value="3"/>
</dbReference>
<dbReference type="SUPFAM" id="SSF54791">
    <property type="entry name" value="Eukaryotic type KH-domain (KH-domain type I)"/>
    <property type="match status" value="3"/>
</dbReference>
<feature type="domain" description="K Homology" evidence="5">
    <location>
        <begin position="489"/>
        <end position="559"/>
    </location>
</feature>
<dbReference type="Gene3D" id="3.30.1370.10">
    <property type="entry name" value="K Homology domain, type 1"/>
    <property type="match status" value="3"/>
</dbReference>
<evidence type="ECO:0000256" key="4">
    <source>
        <dbReference type="SAM" id="MobiDB-lite"/>
    </source>
</evidence>
<feature type="domain" description="K Homology" evidence="5">
    <location>
        <begin position="1"/>
        <end position="71"/>
    </location>
</feature>
<feature type="region of interest" description="Disordered" evidence="4">
    <location>
        <begin position="262"/>
        <end position="320"/>
    </location>
</feature>
<feature type="region of interest" description="Disordered" evidence="4">
    <location>
        <begin position="205"/>
        <end position="243"/>
    </location>
</feature>
<dbReference type="InterPro" id="IPR004088">
    <property type="entry name" value="KH_dom_type_1"/>
</dbReference>
<protein>
    <recommendedName>
        <fullName evidence="5">K Homology domain-containing protein</fullName>
    </recommendedName>
</protein>
<evidence type="ECO:0000256" key="3">
    <source>
        <dbReference type="SAM" id="Coils"/>
    </source>
</evidence>
<dbReference type="SMART" id="SM00322">
    <property type="entry name" value="KH"/>
    <property type="match status" value="4"/>
</dbReference>
<sequence length="641" mass="67604">MLRCLVPAEATALIVGDDGAIAEQIAEESGAHVTVSDDGDTPSGLSDRIVSIIGSQDQRQAACRRILECLYGAQEVESGEQGIFVLLVDQDSMGAEGLQRARDVSGAEIHEEADDIPGTDARVIQIVGGLEATLVAVKELSQAKARRPEVQEAKQEEEEEEALLKEAASFQQAMGFWKAKEEGMSEDGREEQAEAKAAKAALLHAPVDGPGDTQSELKEQPVDSTIPDNAEPDAEGKETERDFVTEEFLEEPAAEVAEDFVEEPAAETEFPEPAAETDEFLEEPAEEVLDESAEEILEGEPAEEAAPVKQAPRSSPSAKVSTGRQSACFAVAPAVAAWVVGRRGQSITDLRSRSGAKIEVSKEGSPRVIEIHGSAEAVSSAIELLLEQASMLPDGGPEVVRMVLPAGTAGYIIGRGGEAIKELRRSSEADVGLERDGPGSQLLTIRGTQQAMTLAAQLVAARLAEVTGEAKPRSDADCLKALLAESDQSEARLTILLPAEAVNQVPRARLRQLEQQSGSKIEVHLLGLGGRSSEVHQLTVAGTRSGNAQAVLLLQELFAKHLRAPPPGSGAAPKAAPKSIGRKVSASQPQAGKGAAPRRGASAGRRERNEGGRSTGARPLSREPRTWTAGNAGKGAGARRR</sequence>
<keyword evidence="2" id="KW-0694">RNA-binding</keyword>
<feature type="compositionally biased region" description="Low complexity" evidence="4">
    <location>
        <begin position="569"/>
        <end position="579"/>
    </location>
</feature>
<evidence type="ECO:0000313" key="6">
    <source>
        <dbReference type="EMBL" id="CAJ1403496.1"/>
    </source>
</evidence>
<evidence type="ECO:0000259" key="5">
    <source>
        <dbReference type="SMART" id="SM00322"/>
    </source>
</evidence>
<dbReference type="EMBL" id="CAUJNA010003498">
    <property type="protein sequence ID" value="CAJ1403496.1"/>
    <property type="molecule type" value="Genomic_DNA"/>
</dbReference>
<feature type="coiled-coil region" evidence="3">
    <location>
        <begin position="140"/>
        <end position="173"/>
    </location>
</feature>
<dbReference type="InterPro" id="IPR036612">
    <property type="entry name" value="KH_dom_type_1_sf"/>
</dbReference>
<evidence type="ECO:0000256" key="1">
    <source>
        <dbReference type="ARBA" id="ARBA00022737"/>
    </source>
</evidence>
<feature type="compositionally biased region" description="Gly residues" evidence="4">
    <location>
        <begin position="632"/>
        <end position="641"/>
    </location>
</feature>
<dbReference type="AlphaFoldDB" id="A0AA36JD63"/>
<dbReference type="PANTHER" id="PTHR10288">
    <property type="entry name" value="KH DOMAIN CONTAINING RNA BINDING PROTEIN"/>
    <property type="match status" value="1"/>
</dbReference>
<dbReference type="Proteomes" id="UP001178507">
    <property type="component" value="Unassembled WGS sequence"/>
</dbReference>
<gene>
    <name evidence="6" type="ORF">EVOR1521_LOCUS26163</name>
</gene>
<organism evidence="6 7">
    <name type="scientific">Effrenium voratum</name>
    <dbReference type="NCBI Taxonomy" id="2562239"/>
    <lineage>
        <taxon>Eukaryota</taxon>
        <taxon>Sar</taxon>
        <taxon>Alveolata</taxon>
        <taxon>Dinophyceae</taxon>
        <taxon>Suessiales</taxon>
        <taxon>Symbiodiniaceae</taxon>
        <taxon>Effrenium</taxon>
    </lineage>
</organism>
<feature type="domain" description="K Homology" evidence="5">
    <location>
        <begin position="323"/>
        <end position="390"/>
    </location>
</feature>
<comment type="caution">
    <text evidence="6">The sequence shown here is derived from an EMBL/GenBank/DDBJ whole genome shotgun (WGS) entry which is preliminary data.</text>
</comment>
<feature type="compositionally biased region" description="Basic and acidic residues" evidence="4">
    <location>
        <begin position="234"/>
        <end position="243"/>
    </location>
</feature>
<keyword evidence="1" id="KW-0677">Repeat</keyword>
<feature type="compositionally biased region" description="Low complexity" evidence="4">
    <location>
        <begin position="591"/>
        <end position="603"/>
    </location>
</feature>
<keyword evidence="3" id="KW-0175">Coiled coil</keyword>
<accession>A0AA36JD63</accession>